<evidence type="ECO:0000313" key="3">
    <source>
        <dbReference type="Proteomes" id="UP000574317"/>
    </source>
</evidence>
<protein>
    <submittedName>
        <fullName evidence="2">Tetracycline resistance protein</fullName>
    </submittedName>
</protein>
<dbReference type="AlphaFoldDB" id="A0A8H5MHV3"/>
<dbReference type="InterPro" id="IPR045518">
    <property type="entry name" value="2EXR"/>
</dbReference>
<dbReference type="PANTHER" id="PTHR35910:SF1">
    <property type="entry name" value="2EXR DOMAIN-CONTAINING PROTEIN"/>
    <property type="match status" value="1"/>
</dbReference>
<accession>A0A8H5MHV3</accession>
<keyword evidence="3" id="KW-1185">Reference proteome</keyword>
<evidence type="ECO:0000259" key="1">
    <source>
        <dbReference type="Pfam" id="PF20150"/>
    </source>
</evidence>
<gene>
    <name evidence="2" type="ORF">FNAPI_13892</name>
</gene>
<dbReference type="EMBL" id="JAAOAO010001019">
    <property type="protein sequence ID" value="KAF5529389.1"/>
    <property type="molecule type" value="Genomic_DNA"/>
</dbReference>
<evidence type="ECO:0000313" key="2">
    <source>
        <dbReference type="EMBL" id="KAF5529389.1"/>
    </source>
</evidence>
<proteinExistence type="predicted"/>
<feature type="domain" description="2EXR" evidence="1">
    <location>
        <begin position="6"/>
        <end position="90"/>
    </location>
</feature>
<organism evidence="2 3">
    <name type="scientific">Fusarium napiforme</name>
    <dbReference type="NCBI Taxonomy" id="42672"/>
    <lineage>
        <taxon>Eukaryota</taxon>
        <taxon>Fungi</taxon>
        <taxon>Dikarya</taxon>
        <taxon>Ascomycota</taxon>
        <taxon>Pezizomycotina</taxon>
        <taxon>Sordariomycetes</taxon>
        <taxon>Hypocreomycetidae</taxon>
        <taxon>Hypocreales</taxon>
        <taxon>Nectriaceae</taxon>
        <taxon>Fusarium</taxon>
        <taxon>Fusarium fujikuroi species complex</taxon>
    </lineage>
</organism>
<dbReference type="Pfam" id="PF20150">
    <property type="entry name" value="2EXR"/>
    <property type="match status" value="1"/>
</dbReference>
<name>A0A8H5MHV3_9HYPO</name>
<dbReference type="Proteomes" id="UP000574317">
    <property type="component" value="Unassembled WGS sequence"/>
</dbReference>
<sequence length="309" mass="35725">MAASSFHPFPRLPTELRLQIWTAACLFHHPSDYKIHYIDVEPTSTEGTLSPSHEFTACLAGGDNDSACLRNGGLWKACKESRDVMMQHSRIGGHGCEKNGILGNTDDWYLPVCAWHDIFCIKSKTLNTPDDHDEAWQIKIPDLSPKGSQMMDIDNIAFEFDESWNRDMPKSYDDLMREKSTRGFLSCLLYNKSRHEMTTPNIWIILKTFDHHKGSRTAWHHYDTDYFQIIPQFASRLCLGTRDFDGVLENAKKLIRTLDDLYKANENEHGNFHWCPCQDYDEFEISENVLFLAPRPRHMQNDFSTDRAG</sequence>
<comment type="caution">
    <text evidence="2">The sequence shown here is derived from an EMBL/GenBank/DDBJ whole genome shotgun (WGS) entry which is preliminary data.</text>
</comment>
<dbReference type="PANTHER" id="PTHR35910">
    <property type="entry name" value="2EXR DOMAIN-CONTAINING PROTEIN"/>
    <property type="match status" value="1"/>
</dbReference>
<reference evidence="2 3" key="1">
    <citation type="submission" date="2020-05" db="EMBL/GenBank/DDBJ databases">
        <title>Identification and distribution of gene clusters putatively required for synthesis of sphingolipid metabolism inhibitors in phylogenetically diverse species of the filamentous fungus Fusarium.</title>
        <authorList>
            <person name="Kim H.-S."/>
            <person name="Busman M."/>
            <person name="Brown D.W."/>
            <person name="Divon H."/>
            <person name="Uhlig S."/>
            <person name="Proctor R.H."/>
        </authorList>
    </citation>
    <scope>NUCLEOTIDE SEQUENCE [LARGE SCALE GENOMIC DNA]</scope>
    <source>
        <strain evidence="2 3">NRRL 25196</strain>
    </source>
</reference>